<feature type="transmembrane region" description="Helical" evidence="2">
    <location>
        <begin position="107"/>
        <end position="129"/>
    </location>
</feature>
<dbReference type="AlphaFoldDB" id="A0A835PH35"/>
<protein>
    <submittedName>
        <fullName evidence="3">Uncharacterized protein</fullName>
    </submittedName>
</protein>
<evidence type="ECO:0000313" key="3">
    <source>
        <dbReference type="EMBL" id="KAG0452041.1"/>
    </source>
</evidence>
<sequence length="159" mass="18092">MFVFLSLPIGAGKALRSVFCILFILEFLYSSPFSVFCELFNLPFAPKGDVPWLDSPPGSIDSTGRDPRPQPGTHCGSQAPASMDGRSTRTFRRCCCPARRPRKFVDFLFLFFFSWMVYELVYIVLVFILLFSSFFFYFISSGCVFLFPLSSYLAFALLV</sequence>
<dbReference type="EMBL" id="JADCNL010000030">
    <property type="protein sequence ID" value="KAG0452041.1"/>
    <property type="molecule type" value="Genomic_DNA"/>
</dbReference>
<keyword evidence="2" id="KW-0472">Membrane</keyword>
<keyword evidence="2" id="KW-0812">Transmembrane</keyword>
<dbReference type="OrthoDB" id="524326at2759"/>
<evidence type="ECO:0000313" key="4">
    <source>
        <dbReference type="Proteomes" id="UP000636800"/>
    </source>
</evidence>
<keyword evidence="4" id="KW-1185">Reference proteome</keyword>
<organism evidence="3 4">
    <name type="scientific">Vanilla planifolia</name>
    <name type="common">Vanilla</name>
    <dbReference type="NCBI Taxonomy" id="51239"/>
    <lineage>
        <taxon>Eukaryota</taxon>
        <taxon>Viridiplantae</taxon>
        <taxon>Streptophyta</taxon>
        <taxon>Embryophyta</taxon>
        <taxon>Tracheophyta</taxon>
        <taxon>Spermatophyta</taxon>
        <taxon>Magnoliopsida</taxon>
        <taxon>Liliopsida</taxon>
        <taxon>Asparagales</taxon>
        <taxon>Orchidaceae</taxon>
        <taxon>Vanilloideae</taxon>
        <taxon>Vanilleae</taxon>
        <taxon>Vanilla</taxon>
    </lineage>
</organism>
<name>A0A835PH35_VANPL</name>
<accession>A0A835PH35</accession>
<evidence type="ECO:0000256" key="1">
    <source>
        <dbReference type="SAM" id="MobiDB-lite"/>
    </source>
</evidence>
<proteinExistence type="predicted"/>
<feature type="transmembrane region" description="Helical" evidence="2">
    <location>
        <begin position="135"/>
        <end position="158"/>
    </location>
</feature>
<reference evidence="3 4" key="1">
    <citation type="journal article" date="2020" name="Nat. Food">
        <title>A phased Vanilla planifolia genome enables genetic improvement of flavour and production.</title>
        <authorList>
            <person name="Hasing T."/>
            <person name="Tang H."/>
            <person name="Brym M."/>
            <person name="Khazi F."/>
            <person name="Huang T."/>
            <person name="Chambers A.H."/>
        </authorList>
    </citation>
    <scope>NUCLEOTIDE SEQUENCE [LARGE SCALE GENOMIC DNA]</scope>
    <source>
        <tissue evidence="3">Leaf</tissue>
    </source>
</reference>
<dbReference type="Proteomes" id="UP000636800">
    <property type="component" value="Unassembled WGS sequence"/>
</dbReference>
<feature type="region of interest" description="Disordered" evidence="1">
    <location>
        <begin position="60"/>
        <end position="85"/>
    </location>
</feature>
<evidence type="ECO:0000256" key="2">
    <source>
        <dbReference type="SAM" id="Phobius"/>
    </source>
</evidence>
<feature type="transmembrane region" description="Helical" evidence="2">
    <location>
        <begin position="14"/>
        <end position="37"/>
    </location>
</feature>
<comment type="caution">
    <text evidence="3">The sequence shown here is derived from an EMBL/GenBank/DDBJ whole genome shotgun (WGS) entry which is preliminary data.</text>
</comment>
<keyword evidence="2" id="KW-1133">Transmembrane helix</keyword>
<gene>
    <name evidence="3" type="ORF">HPP92_026165</name>
</gene>